<name>A0A1I2FKU2_9MICO</name>
<accession>A0A1I2FKU2</accession>
<keyword evidence="2" id="KW-1185">Reference proteome</keyword>
<evidence type="ECO:0000313" key="1">
    <source>
        <dbReference type="EMBL" id="SFF05653.1"/>
    </source>
</evidence>
<reference evidence="2" key="1">
    <citation type="submission" date="2016-10" db="EMBL/GenBank/DDBJ databases">
        <authorList>
            <person name="Varghese N."/>
            <person name="Submissions S."/>
        </authorList>
    </citation>
    <scope>NUCLEOTIDE SEQUENCE [LARGE SCALE GENOMIC DNA]</scope>
    <source>
        <strain evidence="2">DSM 19083</strain>
    </source>
</reference>
<gene>
    <name evidence="1" type="ORF">SAMN04488035_1367</name>
</gene>
<protein>
    <submittedName>
        <fullName evidence="1">Uncharacterized protein</fullName>
    </submittedName>
</protein>
<dbReference type="EMBL" id="FONZ01000002">
    <property type="protein sequence ID" value="SFF05653.1"/>
    <property type="molecule type" value="Genomic_DNA"/>
</dbReference>
<dbReference type="InterPro" id="IPR046275">
    <property type="entry name" value="DUF6308"/>
</dbReference>
<organism evidence="1 2">
    <name type="scientific">Flavimobilis marinus</name>
    <dbReference type="NCBI Taxonomy" id="285351"/>
    <lineage>
        <taxon>Bacteria</taxon>
        <taxon>Bacillati</taxon>
        <taxon>Actinomycetota</taxon>
        <taxon>Actinomycetes</taxon>
        <taxon>Micrococcales</taxon>
        <taxon>Jonesiaceae</taxon>
        <taxon>Flavimobilis</taxon>
    </lineage>
</organism>
<sequence>MISLSKYTGTLAAAVDGCHREPMDVAQWTQTPDGWSEAPADVLAGAKRSALDALSTDSDRPAHERLADFYDRSGDYAGASFTELGPFERDDITAVDLHATTLLSVNIGPGATRRLLHPSVARHKTVDALRAIPDSDLLVAGPRVLQAMESLYLNIMVAFSGPTTENPDDWEAASKLCARKRPNLFPVRNEVVRGYLGLRSEAGRDDYRVDWQVFRALISDRDLMEAIDRLTPLISEVAMWRKVQTETTRLRILDTALSTWVRSGP</sequence>
<proteinExistence type="predicted"/>
<dbReference type="Pfam" id="PF19827">
    <property type="entry name" value="DUF6308"/>
    <property type="match status" value="1"/>
</dbReference>
<evidence type="ECO:0000313" key="2">
    <source>
        <dbReference type="Proteomes" id="UP000198520"/>
    </source>
</evidence>
<dbReference type="Proteomes" id="UP000198520">
    <property type="component" value="Unassembled WGS sequence"/>
</dbReference>
<dbReference type="AlphaFoldDB" id="A0A1I2FKU2"/>